<dbReference type="CDD" id="cd04852">
    <property type="entry name" value="Peptidases_S8_3"/>
    <property type="match status" value="1"/>
</dbReference>
<comment type="caution">
    <text evidence="12">The sequence shown here is derived from an EMBL/GenBank/DDBJ whole genome shotgun (WGS) entry which is preliminary data.</text>
</comment>
<dbReference type="FunFam" id="2.40.10.10:FF:000047">
    <property type="entry name" value="Trypsin eta"/>
    <property type="match status" value="1"/>
</dbReference>
<comment type="similarity">
    <text evidence="2 8">Belongs to the peptidase S8 family.</text>
</comment>
<evidence type="ECO:0000256" key="3">
    <source>
        <dbReference type="ARBA" id="ARBA00022525"/>
    </source>
</evidence>
<dbReference type="Gene3D" id="2.60.40.2310">
    <property type="match status" value="1"/>
</dbReference>
<evidence type="ECO:0000256" key="5">
    <source>
        <dbReference type="ARBA" id="ARBA00022801"/>
    </source>
</evidence>
<dbReference type="SUPFAM" id="SSF52743">
    <property type="entry name" value="Subtilisin-like"/>
    <property type="match status" value="1"/>
</dbReference>
<dbReference type="InterPro" id="IPR045051">
    <property type="entry name" value="SBT"/>
</dbReference>
<dbReference type="Gene3D" id="2.60.40.10">
    <property type="entry name" value="Immunoglobulins"/>
    <property type="match status" value="1"/>
</dbReference>
<sequence length="1775" mass="183677">MNPEELMQRKSLQALATILLLLAFVTPAHAAPAIFEAERTALGSLPHQRTFQPPSPPSVRVSAEAPKAHAGRNQPAPRVVGETNPGGTEPATYIVQLSGAPLASYRGGTANLAPTSPAITGRKLDLRNAEARAYLAHLTEEQRSALDAIQRLLGRTVEVKFTYQVAFNGFALVLTPMEAAKLTNAPGITRIYRDFVDQVHTDAGPAWIGAPTVWNGTPGTKGEGIVVGIIDTGINPYSLSFANVGADGYVHSNPRGRFYGVCDPANASYDPTFPCNNKLIGAWDFADFFEAPDGPYDNNGHGSHTASTAAGNVVFASVVAPTYVYSNVISGVAPHANIISYDACADFACPGSSLLAAINQAVADGVDVINYSIGGGSRDPWSSPDALAMLAALDAGVYVSVSAGNSGPAAETIGSPSNAPWVTSVAAATHNRTFINGLVNLSGGNLPPPANITGQGLTGAYGPAPVVYAGNYTSTLGEADPYCVAPFPPGTFSGEIVVCDRGLVSRVEKSYNVAAGGAGGFVLANDVSNGASLNADAYTIPGVHITYADGQALKAWIAGGGATTATIAGATPTLNPASGDILASFSSRGPDATSPFVLKPDLSAPGVDIIAAIHTGNYGLLSGTSMAAPHNAGAATLLRALFPAWSPAEIRSALMLTSKTPVLKEDGATAGSPFDRGAGRVDVAQAARTGFVLDENTLNFYQANPDTGGDPRTLNLASLTDPQCVGVCTWTRILKSVRPTAESYTVNVAAPVSMTLSVQPSAFTLPAGGTQVITITADATAAALNAWIFGEIGFDAANPALADGHMPVAVYTRGGAAPTGLSEITIETRRSQGIITLEGVRAINAPSLVKALYLGATQTLTGSIPQDPTNFDPFDIENGGVFTTLVSVTDPQTAQLAFSIASSTAPDLDLFVGFDQNNDGQPNFEELLCISTSPSWDEYCVLDDPTLGNYWAIVQNWQGSGAATDSFTLSVSQVSRSNQSPAFSVAGPPNATAGVPFDLQLAWNFPSMQAGEKQFALLEIGTSSSEPNNILSLPVILTRLQDDVVVEAASPNLAQGGYVLPGELVTHTLTLRPEPTAPDPVTYTITATLPAGLSYVPSSAVLSSGTFQAQVDPIISGDKLIWSLPNVATAPRYVMSTNDPNRADYSPACATILGNTYVSLSEFGIPLLPGVEGNGKRWNVDDFFGGFGPYTFFGQDHPALFFTDDGLLSVVGFDPALTSGVNAPIPSPAAPNGLLSPAWADFKIVYDEGAGTGVRVAGAYGGLVMFVEYNGLQRNDAQPGSLDVQAQVWRTLDPNIPEIVFAYANITGTLPATVTGLENLDGSQGISFADALSDGLLICFDWTVEKLTLTYRTQVKNDAALDSPQTTTLESALSTAGYGVANSASSLFVTGVALTMSIDGPSRVFTGSPVTYTLTVTNSGPAPASNLTVMAEMPIGSQHVAGGSVSSGIVSFSVPTLGPGATTQLQYSVRLDESLTAGQVGAASTHSPAIIGGGPADPGEYPWQAALLQANTGQWWGCGGSLIAPSWVATAAHCVSLDGSSVVPASALHVAVGRHDLTTNEGQRIPVAEIHVHPNYNPATLDSDIALLRLRYPATLTATVQPVALATPADAALFGPGVEATVTGWGTRTAGAIDFPNELYEVNVPIVAQETCAFTYAAQGASITNNMLCAGLPVGGKDACQGDSGGPLIVPDGTGGFKLAGIVSWGIGCAQPGLPGVYTRVANFVEWIELQQDTLTTGRYMVTDGTNLPGHSYVGDDPVTTIVRTLRMMLPIISR</sequence>
<gene>
    <name evidence="12" type="ORF">ENQ20_00135</name>
</gene>
<dbReference type="PROSITE" id="PS00135">
    <property type="entry name" value="TRYPSIN_SER"/>
    <property type="match status" value="1"/>
</dbReference>
<evidence type="ECO:0000259" key="11">
    <source>
        <dbReference type="PROSITE" id="PS50240"/>
    </source>
</evidence>
<evidence type="ECO:0000256" key="4">
    <source>
        <dbReference type="ARBA" id="ARBA00022670"/>
    </source>
</evidence>
<dbReference type="NCBIfam" id="TIGR01451">
    <property type="entry name" value="B_ant_repeat"/>
    <property type="match status" value="1"/>
</dbReference>
<evidence type="ECO:0000256" key="8">
    <source>
        <dbReference type="PROSITE-ProRule" id="PRU01240"/>
    </source>
</evidence>
<dbReference type="InterPro" id="IPR001254">
    <property type="entry name" value="Trypsin_dom"/>
</dbReference>
<dbReference type="Gene3D" id="3.50.30.30">
    <property type="match status" value="1"/>
</dbReference>
<keyword evidence="4 8" id="KW-0645">Protease</keyword>
<dbReference type="InterPro" id="IPR001434">
    <property type="entry name" value="OmcB-like_DUF11"/>
</dbReference>
<keyword evidence="6 8" id="KW-0720">Serine protease</keyword>
<dbReference type="InterPro" id="IPR034197">
    <property type="entry name" value="Peptidases_S8_3"/>
</dbReference>
<dbReference type="InterPro" id="IPR010259">
    <property type="entry name" value="S8pro/Inhibitor_I9"/>
</dbReference>
<feature type="domain" description="Peptidase S1" evidence="11">
    <location>
        <begin position="1490"/>
        <end position="1733"/>
    </location>
</feature>
<dbReference type="CDD" id="cd00190">
    <property type="entry name" value="Tryp_SPc"/>
    <property type="match status" value="1"/>
</dbReference>
<dbReference type="PRINTS" id="PR00722">
    <property type="entry name" value="CHYMOTRYPSIN"/>
</dbReference>
<proteinExistence type="inferred from homology"/>
<feature type="active site" description="Charge relay system" evidence="8">
    <location>
        <position position="231"/>
    </location>
</feature>
<dbReference type="GO" id="GO:0006508">
    <property type="term" value="P:proteolysis"/>
    <property type="evidence" value="ECO:0007669"/>
    <property type="project" value="UniProtKB-KW"/>
</dbReference>
<evidence type="ECO:0000256" key="10">
    <source>
        <dbReference type="SAM" id="SignalP"/>
    </source>
</evidence>
<keyword evidence="3" id="KW-0964">Secreted</keyword>
<dbReference type="InterPro" id="IPR047589">
    <property type="entry name" value="DUF11_rpt"/>
</dbReference>
<dbReference type="Pfam" id="PF01345">
    <property type="entry name" value="DUF11"/>
    <property type="match status" value="1"/>
</dbReference>
<feature type="active site" description="Charge relay system" evidence="8">
    <location>
        <position position="301"/>
    </location>
</feature>
<dbReference type="InterPro" id="IPR013783">
    <property type="entry name" value="Ig-like_fold"/>
</dbReference>
<dbReference type="Pfam" id="PF00089">
    <property type="entry name" value="Trypsin"/>
    <property type="match status" value="1"/>
</dbReference>
<dbReference type="InterPro" id="IPR003137">
    <property type="entry name" value="PA_domain"/>
</dbReference>
<evidence type="ECO:0000256" key="2">
    <source>
        <dbReference type="ARBA" id="ARBA00011073"/>
    </source>
</evidence>
<dbReference type="InterPro" id="IPR041469">
    <property type="entry name" value="Subtilisin-like_FN3"/>
</dbReference>
<keyword evidence="10" id="KW-0732">Signal</keyword>
<dbReference type="InterPro" id="IPR001314">
    <property type="entry name" value="Peptidase_S1A"/>
</dbReference>
<feature type="active site" description="Charge relay system" evidence="8">
    <location>
        <position position="625"/>
    </location>
</feature>
<feature type="signal peptide" evidence="10">
    <location>
        <begin position="1"/>
        <end position="30"/>
    </location>
</feature>
<dbReference type="GO" id="GO:0051604">
    <property type="term" value="P:protein maturation"/>
    <property type="evidence" value="ECO:0007669"/>
    <property type="project" value="UniProtKB-ARBA"/>
</dbReference>
<dbReference type="Gene3D" id="2.60.120.380">
    <property type="match status" value="1"/>
</dbReference>
<dbReference type="Gene3D" id="2.40.10.10">
    <property type="entry name" value="Trypsin-like serine proteases"/>
    <property type="match status" value="1"/>
</dbReference>
<dbReference type="PANTHER" id="PTHR10795">
    <property type="entry name" value="PROPROTEIN CONVERTASE SUBTILISIN/KEXIN"/>
    <property type="match status" value="1"/>
</dbReference>
<keyword evidence="5 8" id="KW-0378">Hydrolase</keyword>
<dbReference type="Pfam" id="PF02225">
    <property type="entry name" value="PA"/>
    <property type="match status" value="1"/>
</dbReference>
<dbReference type="Pfam" id="PF17766">
    <property type="entry name" value="fn3_6"/>
    <property type="match status" value="1"/>
</dbReference>
<dbReference type="PROSITE" id="PS51892">
    <property type="entry name" value="SUBTILASE"/>
    <property type="match status" value="1"/>
</dbReference>
<name>A0A7C1J844_9CHLR</name>
<dbReference type="Pfam" id="PF05922">
    <property type="entry name" value="Inhibitor_I9"/>
    <property type="match status" value="1"/>
</dbReference>
<protein>
    <submittedName>
        <fullName evidence="12">Trypsin-like serine protease</fullName>
    </submittedName>
</protein>
<evidence type="ECO:0000256" key="9">
    <source>
        <dbReference type="SAM" id="MobiDB-lite"/>
    </source>
</evidence>
<comment type="subcellular location">
    <subcellularLocation>
        <location evidence="1">Secreted</location>
    </subcellularLocation>
</comment>
<keyword evidence="7" id="KW-1015">Disulfide bond</keyword>
<dbReference type="InterPro" id="IPR009003">
    <property type="entry name" value="Peptidase_S1_PA"/>
</dbReference>
<dbReference type="EMBL" id="DSMG01000002">
    <property type="protein sequence ID" value="HDX29883.1"/>
    <property type="molecule type" value="Genomic_DNA"/>
</dbReference>
<dbReference type="InterPro" id="IPR046450">
    <property type="entry name" value="PA_dom_sf"/>
</dbReference>
<evidence type="ECO:0000256" key="1">
    <source>
        <dbReference type="ARBA" id="ARBA00004613"/>
    </source>
</evidence>
<dbReference type="PROSITE" id="PS00138">
    <property type="entry name" value="SUBTILASE_SER"/>
    <property type="match status" value="1"/>
</dbReference>
<dbReference type="InterPro" id="IPR023828">
    <property type="entry name" value="Peptidase_S8_Ser-AS"/>
</dbReference>
<dbReference type="SMART" id="SM00020">
    <property type="entry name" value="Tryp_SPc"/>
    <property type="match status" value="1"/>
</dbReference>
<evidence type="ECO:0000256" key="6">
    <source>
        <dbReference type="ARBA" id="ARBA00022825"/>
    </source>
</evidence>
<dbReference type="PROSITE" id="PS50240">
    <property type="entry name" value="TRYPSIN_DOM"/>
    <property type="match status" value="1"/>
</dbReference>
<dbReference type="GO" id="GO:0004252">
    <property type="term" value="F:serine-type endopeptidase activity"/>
    <property type="evidence" value="ECO:0007669"/>
    <property type="project" value="UniProtKB-UniRule"/>
</dbReference>
<dbReference type="GO" id="GO:0005576">
    <property type="term" value="C:extracellular region"/>
    <property type="evidence" value="ECO:0007669"/>
    <property type="project" value="UniProtKB-SubCell"/>
</dbReference>
<feature type="chain" id="PRO_5028241492" evidence="10">
    <location>
        <begin position="31"/>
        <end position="1775"/>
    </location>
</feature>
<feature type="region of interest" description="Disordered" evidence="9">
    <location>
        <begin position="46"/>
        <end position="87"/>
    </location>
</feature>
<dbReference type="InterPro" id="IPR043504">
    <property type="entry name" value="Peptidase_S1_PA_chymotrypsin"/>
</dbReference>
<evidence type="ECO:0000256" key="7">
    <source>
        <dbReference type="ARBA" id="ARBA00023157"/>
    </source>
</evidence>
<evidence type="ECO:0000313" key="12">
    <source>
        <dbReference type="EMBL" id="HDX29883.1"/>
    </source>
</evidence>
<dbReference type="SUPFAM" id="SSF52025">
    <property type="entry name" value="PA domain"/>
    <property type="match status" value="1"/>
</dbReference>
<dbReference type="InterPro" id="IPR000209">
    <property type="entry name" value="Peptidase_S8/S53_dom"/>
</dbReference>
<accession>A0A7C1J844</accession>
<dbReference type="InterPro" id="IPR033116">
    <property type="entry name" value="TRYPSIN_SER"/>
</dbReference>
<dbReference type="InterPro" id="IPR036852">
    <property type="entry name" value="Peptidase_S8/S53_dom_sf"/>
</dbReference>
<reference evidence="12" key="1">
    <citation type="journal article" date="2020" name="mSystems">
        <title>Genome- and Community-Level Interaction Insights into Carbon Utilization and Element Cycling Functions of Hydrothermarchaeota in Hydrothermal Sediment.</title>
        <authorList>
            <person name="Zhou Z."/>
            <person name="Liu Y."/>
            <person name="Xu W."/>
            <person name="Pan J."/>
            <person name="Luo Z.H."/>
            <person name="Li M."/>
        </authorList>
    </citation>
    <scope>NUCLEOTIDE SEQUENCE [LARGE SCALE GENOMIC DNA]</scope>
    <source>
        <strain evidence="12">SpSt-289</strain>
    </source>
</reference>
<dbReference type="CDD" id="cd02120">
    <property type="entry name" value="PA_subtilisin_like"/>
    <property type="match status" value="1"/>
</dbReference>
<dbReference type="Pfam" id="PF00082">
    <property type="entry name" value="Peptidase_S8"/>
    <property type="match status" value="1"/>
</dbReference>
<dbReference type="SUPFAM" id="SSF50494">
    <property type="entry name" value="Trypsin-like serine proteases"/>
    <property type="match status" value="1"/>
</dbReference>
<organism evidence="12">
    <name type="scientific">Caldilinea aerophila</name>
    <dbReference type="NCBI Taxonomy" id="133453"/>
    <lineage>
        <taxon>Bacteria</taxon>
        <taxon>Bacillati</taxon>
        <taxon>Chloroflexota</taxon>
        <taxon>Caldilineae</taxon>
        <taxon>Caldilineales</taxon>
        <taxon>Caldilineaceae</taxon>
        <taxon>Caldilinea</taxon>
    </lineage>
</organism>
<dbReference type="Gene3D" id="3.40.50.200">
    <property type="entry name" value="Peptidase S8/S53 domain"/>
    <property type="match status" value="1"/>
</dbReference>